<dbReference type="KEGG" id="chih:GWR21_00910"/>
<reference evidence="1 2" key="1">
    <citation type="submission" date="2020-01" db="EMBL/GenBank/DDBJ databases">
        <title>Complete genome sequence of Chitinophaga sp. H33E-04 isolated from quinoa roots.</title>
        <authorList>
            <person name="Weon H.-Y."/>
            <person name="Lee S.A."/>
        </authorList>
    </citation>
    <scope>NUCLEOTIDE SEQUENCE [LARGE SCALE GENOMIC DNA]</scope>
    <source>
        <strain evidence="1 2">H33E-04</strain>
    </source>
</reference>
<organism evidence="1 2">
    <name type="scientific">Chitinophaga agri</name>
    <dbReference type="NCBI Taxonomy" id="2703787"/>
    <lineage>
        <taxon>Bacteria</taxon>
        <taxon>Pseudomonadati</taxon>
        <taxon>Bacteroidota</taxon>
        <taxon>Chitinophagia</taxon>
        <taxon>Chitinophagales</taxon>
        <taxon>Chitinophagaceae</taxon>
        <taxon>Chitinophaga</taxon>
    </lineage>
</organism>
<name>A0A6B9ZC83_9BACT</name>
<evidence type="ECO:0000313" key="1">
    <source>
        <dbReference type="EMBL" id="QHS58203.1"/>
    </source>
</evidence>
<sequence>MTLTALISYFRKGGSYEEFCLSCELDARSEVIEIYMEQPWEINNDIALFEIEKTEGLAEYTANNKKYSNLFDFYYFLDVVDESKNMTITDGELAERLLSYVRDDA</sequence>
<protein>
    <submittedName>
        <fullName evidence="1">Uncharacterized protein</fullName>
    </submittedName>
</protein>
<dbReference type="EMBL" id="CP048113">
    <property type="protein sequence ID" value="QHS58203.1"/>
    <property type="molecule type" value="Genomic_DNA"/>
</dbReference>
<accession>A0A6B9ZC83</accession>
<dbReference type="RefSeq" id="WP_162329908.1">
    <property type="nucleotide sequence ID" value="NZ_CP048113.1"/>
</dbReference>
<keyword evidence="2" id="KW-1185">Reference proteome</keyword>
<evidence type="ECO:0000313" key="2">
    <source>
        <dbReference type="Proteomes" id="UP000476411"/>
    </source>
</evidence>
<dbReference type="AlphaFoldDB" id="A0A6B9ZC83"/>
<proteinExistence type="predicted"/>
<dbReference type="Proteomes" id="UP000476411">
    <property type="component" value="Chromosome"/>
</dbReference>
<gene>
    <name evidence="1" type="ORF">GWR21_00910</name>
</gene>